<proteinExistence type="predicted"/>
<organism evidence="2">
    <name type="scientific">Arundo donax</name>
    <name type="common">Giant reed</name>
    <name type="synonym">Donax arundinaceus</name>
    <dbReference type="NCBI Taxonomy" id="35708"/>
    <lineage>
        <taxon>Eukaryota</taxon>
        <taxon>Viridiplantae</taxon>
        <taxon>Streptophyta</taxon>
        <taxon>Embryophyta</taxon>
        <taxon>Tracheophyta</taxon>
        <taxon>Spermatophyta</taxon>
        <taxon>Magnoliopsida</taxon>
        <taxon>Liliopsida</taxon>
        <taxon>Poales</taxon>
        <taxon>Poaceae</taxon>
        <taxon>PACMAD clade</taxon>
        <taxon>Arundinoideae</taxon>
        <taxon>Arundineae</taxon>
        <taxon>Arundo</taxon>
    </lineage>
</organism>
<reference evidence="2" key="1">
    <citation type="submission" date="2014-09" db="EMBL/GenBank/DDBJ databases">
        <authorList>
            <person name="Magalhaes I.L.F."/>
            <person name="Oliveira U."/>
            <person name="Santos F.R."/>
            <person name="Vidigal T.H.D.A."/>
            <person name="Brescovit A.D."/>
            <person name="Santos A.J."/>
        </authorList>
    </citation>
    <scope>NUCLEOTIDE SEQUENCE</scope>
    <source>
        <tissue evidence="2">Shoot tissue taken approximately 20 cm above the soil surface</tissue>
    </source>
</reference>
<evidence type="ECO:0000259" key="1">
    <source>
        <dbReference type="Pfam" id="PF03478"/>
    </source>
</evidence>
<dbReference type="InterPro" id="IPR005174">
    <property type="entry name" value="KIB1-4_b-propeller"/>
</dbReference>
<dbReference type="AlphaFoldDB" id="A0A0A8YVV2"/>
<accession>A0A0A8YVV2</accession>
<reference evidence="2" key="2">
    <citation type="journal article" date="2015" name="Data Brief">
        <title>Shoot transcriptome of the giant reed, Arundo donax.</title>
        <authorList>
            <person name="Barrero R.A."/>
            <person name="Guerrero F.D."/>
            <person name="Moolhuijzen P."/>
            <person name="Goolsby J.A."/>
            <person name="Tidwell J."/>
            <person name="Bellgard S.E."/>
            <person name="Bellgard M.I."/>
        </authorList>
    </citation>
    <scope>NUCLEOTIDE SEQUENCE</scope>
    <source>
        <tissue evidence="2">Shoot tissue taken approximately 20 cm above the soil surface</tissue>
    </source>
</reference>
<feature type="domain" description="KIB1-4 beta-propeller" evidence="1">
    <location>
        <begin position="23"/>
        <end position="136"/>
    </location>
</feature>
<dbReference type="PANTHER" id="PTHR44586">
    <property type="entry name" value="F-BOX DOMAIN CONTAINING PROTEIN, EXPRESSED"/>
    <property type="match status" value="1"/>
</dbReference>
<dbReference type="EMBL" id="GBRH01268357">
    <property type="protein sequence ID" value="JAD29538.1"/>
    <property type="molecule type" value="Transcribed_RNA"/>
</dbReference>
<dbReference type="PANTHER" id="PTHR44586:SF17">
    <property type="entry name" value="DUF295 DOMAIN-CONTAINING PROTEIN"/>
    <property type="match status" value="1"/>
</dbReference>
<evidence type="ECO:0000313" key="2">
    <source>
        <dbReference type="EMBL" id="JAD29538.1"/>
    </source>
</evidence>
<sequence length="185" mass="21296">MKKIVEGGSQCDDPIRSIVLAPWGEILLVWRFMKPRWLDTPVQVPAESADEIIEPTMEAYTNGIELYKIDITDQKLVKISSSELHDHALFLGFSSPMLLSTKEFPTLKPNCAYITDESSEHICINMYGCRDVGIWNFETETLEHLGVVQSDHSWLNWPPPIWITPPCTSKVDIYEPRLDRQIWLH</sequence>
<dbReference type="Pfam" id="PF03478">
    <property type="entry name" value="Beta-prop_KIB1-4"/>
    <property type="match status" value="1"/>
</dbReference>
<name>A0A0A8YVV2_ARUDO</name>
<protein>
    <recommendedName>
        <fullName evidence="1">KIB1-4 beta-propeller domain-containing protein</fullName>
    </recommendedName>
</protein>